<reference evidence="2 3" key="1">
    <citation type="submission" date="2020-07" db="EMBL/GenBank/DDBJ databases">
        <title>Ralstonia phages.</title>
        <authorList>
            <person name="Trotereau A."/>
            <person name="Boyer C."/>
            <person name="Torres-Barcelo C."/>
        </authorList>
    </citation>
    <scope>NUCLEOTIDE SEQUENCE [LARGE SCALE GENOMIC DNA]</scope>
</reference>
<dbReference type="SUPFAM" id="SSF88723">
    <property type="entry name" value="PIN domain-like"/>
    <property type="match status" value="1"/>
</dbReference>
<gene>
    <name evidence="2" type="ORF">A1_00037</name>
</gene>
<dbReference type="Proteomes" id="UP000515762">
    <property type="component" value="Segment"/>
</dbReference>
<dbReference type="Gene3D" id="3.40.50.1010">
    <property type="entry name" value="5'-nuclease"/>
    <property type="match status" value="1"/>
</dbReference>
<proteinExistence type="predicted"/>
<protein>
    <recommendedName>
        <fullName evidence="4">Exonuclease</fullName>
    </recommendedName>
</protein>
<name>A0A7G5B8D4_9CAUD</name>
<feature type="coiled-coil region" evidence="1">
    <location>
        <begin position="290"/>
        <end position="317"/>
    </location>
</feature>
<keyword evidence="1" id="KW-0175">Coiled coil</keyword>
<accession>A0A7G5B8D4</accession>
<keyword evidence="3" id="KW-1185">Reference proteome</keyword>
<sequence length="323" mass="35866">MAEALASAADAAPEPQQTILHEVVAERICHIDGDYLAYFAAGGDEMPVGTARRVAAERIEAFREMSGSAKALVHLTASGSTKGERFLAATVKPYQGQRSSGRRPKNWAALRDYLENSQYVTFERLLWHDREADDGMALASFQARDPVIETVIATKDKDMRMLAGTHIDWTHYTLTEVPKGTYELIGPYDGLVYGHKWFWLQLLQGDTADNIPGLPRLFGKPCGEKGAAKYLDGTTCNEEAFELVSAAYQEHYGPIYEDALVEQACLLWLRGDSFANPADFIRICPLPAAAQRLKQRIDEQRETLNRIHAQAAAHEDAARAEQP</sequence>
<dbReference type="InterPro" id="IPR036279">
    <property type="entry name" value="5-3_exonuclease_C_sf"/>
</dbReference>
<dbReference type="EMBL" id="MT740728">
    <property type="protein sequence ID" value="QMV32557.1"/>
    <property type="molecule type" value="Genomic_DNA"/>
</dbReference>
<dbReference type="SUPFAM" id="SSF47807">
    <property type="entry name" value="5' to 3' exonuclease, C-terminal subdomain"/>
    <property type="match status" value="1"/>
</dbReference>
<organism evidence="2 3">
    <name type="scientific">Ralstonia phage Anchaing</name>
    <dbReference type="NCBI Taxonomy" id="2759719"/>
    <lineage>
        <taxon>Viruses</taxon>
        <taxon>Duplodnaviria</taxon>
        <taxon>Heunggongvirae</taxon>
        <taxon>Uroviricota</taxon>
        <taxon>Caudoviricetes</taxon>
        <taxon>Autographivirales</taxon>
        <taxon>Autonotataviridae</taxon>
        <taxon>Anchaingvirus</taxon>
        <taxon>Anchaingvirus anchaing</taxon>
    </lineage>
</organism>
<evidence type="ECO:0000256" key="1">
    <source>
        <dbReference type="SAM" id="Coils"/>
    </source>
</evidence>
<evidence type="ECO:0000313" key="2">
    <source>
        <dbReference type="EMBL" id="QMV32557.1"/>
    </source>
</evidence>
<evidence type="ECO:0000313" key="3">
    <source>
        <dbReference type="Proteomes" id="UP000515762"/>
    </source>
</evidence>
<dbReference type="InterPro" id="IPR029060">
    <property type="entry name" value="PIN-like_dom_sf"/>
</dbReference>
<evidence type="ECO:0008006" key="4">
    <source>
        <dbReference type="Google" id="ProtNLM"/>
    </source>
</evidence>